<sequence length="88" mass="10317">MKLKGEEIDRKILEYLEKIPFSATTEMIAKAIGVAWYSAQMHLHKLEKEGKVKFFRIGRQNQWILAGRIKNEVAMLWGNFSKKSLQKH</sequence>
<evidence type="ECO:0000256" key="2">
    <source>
        <dbReference type="ARBA" id="ARBA00023163"/>
    </source>
</evidence>
<dbReference type="Gene3D" id="1.10.10.10">
    <property type="entry name" value="Winged helix-like DNA-binding domain superfamily/Winged helix DNA-binding domain"/>
    <property type="match status" value="1"/>
</dbReference>
<dbReference type="Pfam" id="PF04703">
    <property type="entry name" value="FaeA"/>
    <property type="match status" value="1"/>
</dbReference>
<keyword evidence="1" id="KW-0805">Transcription regulation</keyword>
<dbReference type="InterPro" id="IPR006793">
    <property type="entry name" value="FaeA"/>
</dbReference>
<keyword evidence="2" id="KW-0804">Transcription</keyword>
<evidence type="ECO:0008006" key="4">
    <source>
        <dbReference type="Google" id="ProtNLM"/>
    </source>
</evidence>
<evidence type="ECO:0000313" key="3">
    <source>
        <dbReference type="EMBL" id="HGB30790.1"/>
    </source>
</evidence>
<comment type="caution">
    <text evidence="3">The sequence shown here is derived from an EMBL/GenBank/DDBJ whole genome shotgun (WGS) entry which is preliminary data.</text>
</comment>
<dbReference type="InterPro" id="IPR036390">
    <property type="entry name" value="WH_DNA-bd_sf"/>
</dbReference>
<proteinExistence type="predicted"/>
<name>A0A7C3WQY4_9BACT</name>
<protein>
    <recommendedName>
        <fullName evidence="4">ArsR family transcriptional regulator</fullName>
    </recommendedName>
</protein>
<accession>A0A7C3WQY4</accession>
<dbReference type="InterPro" id="IPR036388">
    <property type="entry name" value="WH-like_DNA-bd_sf"/>
</dbReference>
<dbReference type="GO" id="GO:0006355">
    <property type="term" value="P:regulation of DNA-templated transcription"/>
    <property type="evidence" value="ECO:0007669"/>
    <property type="project" value="InterPro"/>
</dbReference>
<dbReference type="EMBL" id="DTGA01000063">
    <property type="protein sequence ID" value="HGB30790.1"/>
    <property type="molecule type" value="Genomic_DNA"/>
</dbReference>
<organism evidence="3">
    <name type="scientific">Dictyoglomus turgidum</name>
    <dbReference type="NCBI Taxonomy" id="513050"/>
    <lineage>
        <taxon>Bacteria</taxon>
        <taxon>Pseudomonadati</taxon>
        <taxon>Dictyoglomota</taxon>
        <taxon>Dictyoglomia</taxon>
        <taxon>Dictyoglomales</taxon>
        <taxon>Dictyoglomaceae</taxon>
        <taxon>Dictyoglomus</taxon>
    </lineage>
</organism>
<dbReference type="AlphaFoldDB" id="A0A7C3WQY4"/>
<reference evidence="3" key="1">
    <citation type="journal article" date="2020" name="mSystems">
        <title>Genome- and Community-Level Interaction Insights into Carbon Utilization and Element Cycling Functions of Hydrothermarchaeota in Hydrothermal Sediment.</title>
        <authorList>
            <person name="Zhou Z."/>
            <person name="Liu Y."/>
            <person name="Xu W."/>
            <person name="Pan J."/>
            <person name="Luo Z.H."/>
            <person name="Li M."/>
        </authorList>
    </citation>
    <scope>NUCLEOTIDE SEQUENCE [LARGE SCALE GENOMIC DNA]</scope>
    <source>
        <strain evidence="3">SpSt-751</strain>
    </source>
</reference>
<dbReference type="SUPFAM" id="SSF46785">
    <property type="entry name" value="Winged helix' DNA-binding domain"/>
    <property type="match status" value="1"/>
</dbReference>
<gene>
    <name evidence="3" type="ORF">ENV35_02795</name>
</gene>
<evidence type="ECO:0000256" key="1">
    <source>
        <dbReference type="ARBA" id="ARBA00023015"/>
    </source>
</evidence>